<accession>A0ACC0Z8K0</accession>
<dbReference type="EMBL" id="CM047738">
    <property type="protein sequence ID" value="KAJ0046508.1"/>
    <property type="molecule type" value="Genomic_DNA"/>
</dbReference>
<proteinExistence type="predicted"/>
<reference evidence="2" key="1">
    <citation type="journal article" date="2023" name="G3 (Bethesda)">
        <title>Genome assembly and association tests identify interacting loci associated with vigor, precocity, and sex in interspecific pistachio rootstocks.</title>
        <authorList>
            <person name="Palmer W."/>
            <person name="Jacygrad E."/>
            <person name="Sagayaradj S."/>
            <person name="Cavanaugh K."/>
            <person name="Han R."/>
            <person name="Bertier L."/>
            <person name="Beede B."/>
            <person name="Kafkas S."/>
            <person name="Golino D."/>
            <person name="Preece J."/>
            <person name="Michelmore R."/>
        </authorList>
    </citation>
    <scope>NUCLEOTIDE SEQUENCE [LARGE SCALE GENOMIC DNA]</scope>
</reference>
<organism evidence="1 2">
    <name type="scientific">Pistacia integerrima</name>
    <dbReference type="NCBI Taxonomy" id="434235"/>
    <lineage>
        <taxon>Eukaryota</taxon>
        <taxon>Viridiplantae</taxon>
        <taxon>Streptophyta</taxon>
        <taxon>Embryophyta</taxon>
        <taxon>Tracheophyta</taxon>
        <taxon>Spermatophyta</taxon>
        <taxon>Magnoliopsida</taxon>
        <taxon>eudicotyledons</taxon>
        <taxon>Gunneridae</taxon>
        <taxon>Pentapetalae</taxon>
        <taxon>rosids</taxon>
        <taxon>malvids</taxon>
        <taxon>Sapindales</taxon>
        <taxon>Anacardiaceae</taxon>
        <taxon>Pistacia</taxon>
    </lineage>
</organism>
<evidence type="ECO:0000313" key="1">
    <source>
        <dbReference type="EMBL" id="KAJ0046508.1"/>
    </source>
</evidence>
<name>A0ACC0Z8K0_9ROSI</name>
<comment type="caution">
    <text evidence="1">The sequence shown here is derived from an EMBL/GenBank/DDBJ whole genome shotgun (WGS) entry which is preliminary data.</text>
</comment>
<gene>
    <name evidence="1" type="ORF">Pint_04220</name>
</gene>
<protein>
    <submittedName>
        <fullName evidence="1">Uncharacterized protein</fullName>
    </submittedName>
</protein>
<dbReference type="Proteomes" id="UP001163603">
    <property type="component" value="Chromosome 3"/>
</dbReference>
<sequence>MASTILRLDDKRSRAFHALGFLSLMLLMQNCAARQFQVNWSVPSNNSTLNQWAEKNRFQIGDSLGKFYSLHRGSFGQNSQMAKLSSLSSQSGPFYFISGSKDNCLKSEKLIVVVLADRSNSSSKTNNITPPSPSPSNSTDMITPAPAPADKNSPPAGPVDINPTPPPEAPPSAASSTFISLINSIGALAAASSLLLAF</sequence>
<keyword evidence="2" id="KW-1185">Reference proteome</keyword>
<evidence type="ECO:0000313" key="2">
    <source>
        <dbReference type="Proteomes" id="UP001163603"/>
    </source>
</evidence>